<dbReference type="SUPFAM" id="SSF56112">
    <property type="entry name" value="Protein kinase-like (PK-like)"/>
    <property type="match status" value="1"/>
</dbReference>
<organism evidence="3 4">
    <name type="scientific">Cryptotermes secundus</name>
    <dbReference type="NCBI Taxonomy" id="105785"/>
    <lineage>
        <taxon>Eukaryota</taxon>
        <taxon>Metazoa</taxon>
        <taxon>Ecdysozoa</taxon>
        <taxon>Arthropoda</taxon>
        <taxon>Hexapoda</taxon>
        <taxon>Insecta</taxon>
        <taxon>Pterygota</taxon>
        <taxon>Neoptera</taxon>
        <taxon>Polyneoptera</taxon>
        <taxon>Dictyoptera</taxon>
        <taxon>Blattodea</taxon>
        <taxon>Blattoidea</taxon>
        <taxon>Termitoidae</taxon>
        <taxon>Kalotermitidae</taxon>
        <taxon>Cryptotermitinae</taxon>
        <taxon>Cryptotermes</taxon>
    </lineage>
</organism>
<name>A0A2J7Q174_9NEOP</name>
<dbReference type="AlphaFoldDB" id="A0A2J7Q174"/>
<dbReference type="PANTHER" id="PTHR43173:SF28">
    <property type="entry name" value="AARF DOMAIN CONTAINING KINASE 5"/>
    <property type="match status" value="1"/>
</dbReference>
<accession>A0A2J7Q174</accession>
<proteinExistence type="inferred from homology"/>
<feature type="non-terminal residue" evidence="3">
    <location>
        <position position="1"/>
    </location>
</feature>
<comment type="similarity">
    <text evidence="1">Belongs to the protein kinase superfamily. ADCK protein kinase family.</text>
</comment>
<dbReference type="Pfam" id="PF03109">
    <property type="entry name" value="ABC1"/>
    <property type="match status" value="1"/>
</dbReference>
<comment type="caution">
    <text evidence="3">The sequence shown here is derived from an EMBL/GenBank/DDBJ whole genome shotgun (WGS) entry which is preliminary data.</text>
</comment>
<reference evidence="3 4" key="1">
    <citation type="submission" date="2017-12" db="EMBL/GenBank/DDBJ databases">
        <title>Hemimetabolous genomes reveal molecular basis of termite eusociality.</title>
        <authorList>
            <person name="Harrison M.C."/>
            <person name="Jongepier E."/>
            <person name="Robertson H.M."/>
            <person name="Arning N."/>
            <person name="Bitard-Feildel T."/>
            <person name="Chao H."/>
            <person name="Childers C.P."/>
            <person name="Dinh H."/>
            <person name="Doddapaneni H."/>
            <person name="Dugan S."/>
            <person name="Gowin J."/>
            <person name="Greiner C."/>
            <person name="Han Y."/>
            <person name="Hu H."/>
            <person name="Hughes D.S.T."/>
            <person name="Huylmans A.-K."/>
            <person name="Kemena C."/>
            <person name="Kremer L.P.M."/>
            <person name="Lee S.L."/>
            <person name="Lopez-Ezquerra A."/>
            <person name="Mallet L."/>
            <person name="Monroy-Kuhn J.M."/>
            <person name="Moser A."/>
            <person name="Murali S.C."/>
            <person name="Muzny D.M."/>
            <person name="Otani S."/>
            <person name="Piulachs M.-D."/>
            <person name="Poelchau M."/>
            <person name="Qu J."/>
            <person name="Schaub F."/>
            <person name="Wada-Katsumata A."/>
            <person name="Worley K.C."/>
            <person name="Xie Q."/>
            <person name="Ylla G."/>
            <person name="Poulsen M."/>
            <person name="Gibbs R.A."/>
            <person name="Schal C."/>
            <person name="Richards S."/>
            <person name="Belles X."/>
            <person name="Korb J."/>
            <person name="Bornberg-Bauer E."/>
        </authorList>
    </citation>
    <scope>NUCLEOTIDE SEQUENCE [LARGE SCALE GENOMIC DNA]</scope>
    <source>
        <tissue evidence="3">Whole body</tissue>
    </source>
</reference>
<dbReference type="InterPro" id="IPR051130">
    <property type="entry name" value="Mito_struct-func_regulator"/>
</dbReference>
<evidence type="ECO:0000313" key="3">
    <source>
        <dbReference type="EMBL" id="PNF22342.1"/>
    </source>
</evidence>
<protein>
    <recommendedName>
        <fullName evidence="2">ABC1 atypical kinase-like domain-containing protein</fullName>
    </recommendedName>
</protein>
<feature type="domain" description="ABC1 atypical kinase-like" evidence="2">
    <location>
        <begin position="80"/>
        <end position="162"/>
    </location>
</feature>
<dbReference type="Proteomes" id="UP000235965">
    <property type="component" value="Unassembled WGS sequence"/>
</dbReference>
<dbReference type="PANTHER" id="PTHR43173">
    <property type="entry name" value="ABC1 FAMILY PROTEIN"/>
    <property type="match status" value="1"/>
</dbReference>
<gene>
    <name evidence="3" type="ORF">B7P43_G18324</name>
</gene>
<evidence type="ECO:0000313" key="4">
    <source>
        <dbReference type="Proteomes" id="UP000235965"/>
    </source>
</evidence>
<sequence>QTLKTLQDKCLTRDKSELKELFFEEFGVPHIEIFESFDEEPISAASMAQVYHDRTKDGREVAVEVHYIDLQDRFTGDCNGFSFADVDHKLFDTFAEQLFHTGFVHADPHPGNVFVRKAAYGKAELVSLDHGLYEDLLHSVRQSLCRLWIAVVTNNQPDIKNHASELGVKDNSELFKILTERPLNVSMKFMTRLSEEDMTEKAWREFDQVMKALHAMPRSMLLVISNVMPVDLHVE</sequence>
<dbReference type="EMBL" id="NEVH01019711">
    <property type="protein sequence ID" value="PNF22342.1"/>
    <property type="molecule type" value="Genomic_DNA"/>
</dbReference>
<dbReference type="InterPro" id="IPR011009">
    <property type="entry name" value="Kinase-like_dom_sf"/>
</dbReference>
<evidence type="ECO:0000256" key="1">
    <source>
        <dbReference type="ARBA" id="ARBA00009670"/>
    </source>
</evidence>
<dbReference type="STRING" id="105785.A0A2J7Q174"/>
<dbReference type="InterPro" id="IPR004147">
    <property type="entry name" value="ABC1_dom"/>
</dbReference>
<dbReference type="InParanoid" id="A0A2J7Q174"/>
<evidence type="ECO:0000259" key="2">
    <source>
        <dbReference type="Pfam" id="PF03109"/>
    </source>
</evidence>
<keyword evidence="4" id="KW-1185">Reference proteome</keyword>
<dbReference type="OrthoDB" id="427480at2759"/>